<evidence type="ECO:0000256" key="1">
    <source>
        <dbReference type="SAM" id="SignalP"/>
    </source>
</evidence>
<gene>
    <name evidence="2" type="ORF">TUBRATIS_24960</name>
</gene>
<keyword evidence="1" id="KW-0732">Signal</keyword>
<feature type="chain" id="PRO_5019200510" evidence="1">
    <location>
        <begin position="19"/>
        <end position="116"/>
    </location>
</feature>
<reference evidence="2 3" key="1">
    <citation type="submission" date="2018-10" db="EMBL/GenBank/DDBJ databases">
        <title>Draft genome sequence of the microsporidian Tubulinosema ratisbonensis.</title>
        <authorList>
            <person name="Polonais V."/>
            <person name="Peyretaillade E."/>
            <person name="Niehus S."/>
            <person name="Wawrzyniak I."/>
            <person name="Franchet A."/>
            <person name="Gaspin C."/>
            <person name="Reichstadt M."/>
            <person name="Belser C."/>
            <person name="Labadie K."/>
            <person name="Delbac F."/>
            <person name="Ferrandon D."/>
        </authorList>
    </citation>
    <scope>NUCLEOTIDE SEQUENCE [LARGE SCALE GENOMIC DNA]</scope>
    <source>
        <strain evidence="2 3">Franzen</strain>
    </source>
</reference>
<name>A0A437AIU2_9MICR</name>
<evidence type="ECO:0000313" key="2">
    <source>
        <dbReference type="EMBL" id="RVD91064.1"/>
    </source>
</evidence>
<proteinExistence type="predicted"/>
<protein>
    <submittedName>
        <fullName evidence="2">Uncharacterized protein</fullName>
    </submittedName>
</protein>
<accession>A0A437AIU2</accession>
<dbReference type="AlphaFoldDB" id="A0A437AIU2"/>
<dbReference type="Proteomes" id="UP000282876">
    <property type="component" value="Unassembled WGS sequence"/>
</dbReference>
<dbReference type="VEuPathDB" id="MicrosporidiaDB:TUBRATIS_24960"/>
<evidence type="ECO:0000313" key="3">
    <source>
        <dbReference type="Proteomes" id="UP000282876"/>
    </source>
</evidence>
<dbReference type="EMBL" id="RCSS01000658">
    <property type="protein sequence ID" value="RVD91064.1"/>
    <property type="molecule type" value="Genomic_DNA"/>
</dbReference>
<organism evidence="2 3">
    <name type="scientific">Tubulinosema ratisbonensis</name>
    <dbReference type="NCBI Taxonomy" id="291195"/>
    <lineage>
        <taxon>Eukaryota</taxon>
        <taxon>Fungi</taxon>
        <taxon>Fungi incertae sedis</taxon>
        <taxon>Microsporidia</taxon>
        <taxon>Tubulinosematoidea</taxon>
        <taxon>Tubulinosematidae</taxon>
        <taxon>Tubulinosema</taxon>
    </lineage>
</organism>
<feature type="signal peptide" evidence="1">
    <location>
        <begin position="1"/>
        <end position="18"/>
    </location>
</feature>
<keyword evidence="3" id="KW-1185">Reference proteome</keyword>
<comment type="caution">
    <text evidence="2">The sequence shown here is derived from an EMBL/GenBank/DDBJ whole genome shotgun (WGS) entry which is preliminary data.</text>
</comment>
<sequence length="116" mass="13663">MLVLINILLCAEIVLVEQDYIVRDREYLLTDKHGDKEIMHKRCWIFNNIDGKPSKYCTIKTNPQTSDLNQGEIDHSKLFVKISDCTKKIFVEKNPTKSQNRYTSTKCKYFKDENND</sequence>